<reference evidence="3 4" key="1">
    <citation type="submission" date="2021-07" db="EMBL/GenBank/DDBJ databases">
        <authorList>
            <consortium name="Genoscope - CEA"/>
            <person name="William W."/>
        </authorList>
    </citation>
    <scope>NUCLEOTIDE SEQUENCE [LARGE SCALE GENOMIC DNA]</scope>
</reference>
<dbReference type="EMBL" id="LS974621">
    <property type="protein sequence ID" value="CAG7875076.1"/>
    <property type="molecule type" value="Genomic_DNA"/>
</dbReference>
<feature type="region of interest" description="Disordered" evidence="1">
    <location>
        <begin position="300"/>
        <end position="331"/>
    </location>
</feature>
<feature type="domain" description="F-box" evidence="2">
    <location>
        <begin position="11"/>
        <end position="48"/>
    </location>
</feature>
<dbReference type="InterPro" id="IPR036047">
    <property type="entry name" value="F-box-like_dom_sf"/>
</dbReference>
<dbReference type="InterPro" id="IPR001810">
    <property type="entry name" value="F-box_dom"/>
</dbReference>
<evidence type="ECO:0000313" key="3">
    <source>
        <dbReference type="EMBL" id="CAG7875076.1"/>
    </source>
</evidence>
<dbReference type="Proteomes" id="UP000694005">
    <property type="component" value="Chromosome A05"/>
</dbReference>
<dbReference type="PANTHER" id="PTHR31293">
    <property type="entry name" value="RNI-LIKE SUPERFAMILY PROTEIN"/>
    <property type="match status" value="1"/>
</dbReference>
<dbReference type="PROSITE" id="PS50181">
    <property type="entry name" value="FBOX"/>
    <property type="match status" value="1"/>
</dbReference>
<evidence type="ECO:0000259" key="2">
    <source>
        <dbReference type="PROSITE" id="PS50181"/>
    </source>
</evidence>
<sequence length="511" mass="57109">MSAQRVSSRSRDSISSLPDEVLGKILSLLPTRLAASTSVLSKRWKNLLPLVDSLDLSDAIGDPRGFSAFVDTTLALLTNSSIIKRFSLNCEHKHDTTRVDTWIRTALERFSELHLESACLHGIKTESFTSNTLLKLTLSNGFFLSGLPPNGGVFFPNLKTLSLVSVGFEPCEVYEYLITGCPLLEELFIRYASPSECSWMVVNQSIAVSSPSIKRMSISYPSRDYCEPPASEVFRTPSLVYLDYSGYVAGHYHVDFTSLVEARLDLRRERVLAVEEDGVDDSSVGGWDEDVYDEAVEHNAEVHDDDIDDNDNDNDDDDDDDDSDSDGEESLPDVANLVEGISNVKTLHLSPYFLEVFDICCKSMPVFHNLLTLSFESDKERGWQVVPLLLKNSPNLETLVIKGLVHQVTDKCGDACVCIAKKKKKMEEEKVCCLSTCQVKVLNISGYRGTGRELKQMRHFLGNLKCLETVKVGFVAENHHEDNSVNNHYQRITNALTKLPRASSNCQIHFF</sequence>
<evidence type="ECO:0000256" key="1">
    <source>
        <dbReference type="SAM" id="MobiDB-lite"/>
    </source>
</evidence>
<dbReference type="CDD" id="cd22160">
    <property type="entry name" value="F-box_AtFBL13-like"/>
    <property type="match status" value="1"/>
</dbReference>
<protein>
    <recommendedName>
        <fullName evidence="2">F-box domain-containing protein</fullName>
    </recommendedName>
</protein>
<dbReference type="Gramene" id="A05p15970.2_BraZ1">
    <property type="protein sequence ID" value="A05p15970.2_BraZ1.CDS"/>
    <property type="gene ID" value="A05g15970.2_BraZ1"/>
</dbReference>
<dbReference type="Gene3D" id="3.80.10.10">
    <property type="entry name" value="Ribonuclease Inhibitor"/>
    <property type="match status" value="1"/>
</dbReference>
<name>A0A8D9DG84_BRACM</name>
<dbReference type="Pfam" id="PF00646">
    <property type="entry name" value="F-box"/>
    <property type="match status" value="1"/>
</dbReference>
<organism evidence="3 4">
    <name type="scientific">Brassica campestris</name>
    <name type="common">Field mustard</name>
    <dbReference type="NCBI Taxonomy" id="3711"/>
    <lineage>
        <taxon>Eukaryota</taxon>
        <taxon>Viridiplantae</taxon>
        <taxon>Streptophyta</taxon>
        <taxon>Embryophyta</taxon>
        <taxon>Tracheophyta</taxon>
        <taxon>Spermatophyta</taxon>
        <taxon>Magnoliopsida</taxon>
        <taxon>eudicotyledons</taxon>
        <taxon>Gunneridae</taxon>
        <taxon>Pentapetalae</taxon>
        <taxon>rosids</taxon>
        <taxon>malvids</taxon>
        <taxon>Brassicales</taxon>
        <taxon>Brassicaceae</taxon>
        <taxon>Brassiceae</taxon>
        <taxon>Brassica</taxon>
    </lineage>
</organism>
<dbReference type="Gene3D" id="1.20.1280.50">
    <property type="match status" value="1"/>
</dbReference>
<dbReference type="InterPro" id="IPR055294">
    <property type="entry name" value="FBL60-like"/>
</dbReference>
<accession>A0A8D9DG84</accession>
<dbReference type="InterPro" id="IPR053781">
    <property type="entry name" value="F-box_AtFBL13-like"/>
</dbReference>
<dbReference type="SUPFAM" id="SSF81383">
    <property type="entry name" value="F-box domain"/>
    <property type="match status" value="1"/>
</dbReference>
<dbReference type="SUPFAM" id="SSF52047">
    <property type="entry name" value="RNI-like"/>
    <property type="match status" value="1"/>
</dbReference>
<gene>
    <name evidence="3" type="ORF">BRAPAZ1V2_A05P15970.2</name>
</gene>
<evidence type="ECO:0000313" key="4">
    <source>
        <dbReference type="Proteomes" id="UP000694005"/>
    </source>
</evidence>
<feature type="compositionally biased region" description="Acidic residues" evidence="1">
    <location>
        <begin position="303"/>
        <end position="331"/>
    </location>
</feature>
<dbReference type="InterPro" id="IPR032675">
    <property type="entry name" value="LRR_dom_sf"/>
</dbReference>
<dbReference type="PANTHER" id="PTHR31293:SF23">
    <property type="entry name" value="F-BOX DOMAIN-CONTAINING PROTEIN"/>
    <property type="match status" value="1"/>
</dbReference>
<dbReference type="SMART" id="SM00579">
    <property type="entry name" value="FBD"/>
    <property type="match status" value="1"/>
</dbReference>
<dbReference type="AlphaFoldDB" id="A0A8D9DG84"/>
<dbReference type="InterPro" id="IPR006566">
    <property type="entry name" value="FBD"/>
</dbReference>
<proteinExistence type="predicted"/>